<dbReference type="InterPro" id="IPR001633">
    <property type="entry name" value="EAL_dom"/>
</dbReference>
<dbReference type="RefSeq" id="WP_160586410.1">
    <property type="nucleotide sequence ID" value="NZ_CP051630.1"/>
</dbReference>
<dbReference type="GO" id="GO:0016020">
    <property type="term" value="C:membrane"/>
    <property type="evidence" value="ECO:0007669"/>
    <property type="project" value="UniProtKB-SubCell"/>
</dbReference>
<accession>A0A845Q720</accession>
<dbReference type="SMART" id="SM00052">
    <property type="entry name" value="EAL"/>
    <property type="match status" value="1"/>
</dbReference>
<dbReference type="InterPro" id="IPR042240">
    <property type="entry name" value="CHASE_sf"/>
</dbReference>
<evidence type="ECO:0000256" key="5">
    <source>
        <dbReference type="SAM" id="MobiDB-lite"/>
    </source>
</evidence>
<dbReference type="InterPro" id="IPR006189">
    <property type="entry name" value="CHASE_dom"/>
</dbReference>
<evidence type="ECO:0000256" key="3">
    <source>
        <dbReference type="ARBA" id="ARBA00022989"/>
    </source>
</evidence>
<dbReference type="SUPFAM" id="SSF141868">
    <property type="entry name" value="EAL domain-like"/>
    <property type="match status" value="1"/>
</dbReference>
<dbReference type="SMART" id="SM01079">
    <property type="entry name" value="CHASE"/>
    <property type="match status" value="1"/>
</dbReference>
<reference evidence="9 10" key="1">
    <citation type="journal article" date="2016" name="Int. J. Syst. Evol. Microbiol.">
        <title>Pyruvatibacter mobilis gen. nov., sp. nov., a marine bacterium from the culture broth of Picochlorum sp. 122.</title>
        <authorList>
            <person name="Wang G."/>
            <person name="Tang M."/>
            <person name="Wu H."/>
            <person name="Dai S."/>
            <person name="Li T."/>
            <person name="Chen C."/>
            <person name="He H."/>
            <person name="Fan J."/>
            <person name="Xiang W."/>
            <person name="Li X."/>
        </authorList>
    </citation>
    <scope>NUCLEOTIDE SEQUENCE [LARGE SCALE GENOMIC DNA]</scope>
    <source>
        <strain evidence="9 10">GYP-11</strain>
    </source>
</reference>
<keyword evidence="3" id="KW-1133">Transmembrane helix</keyword>
<dbReference type="CDD" id="cd01949">
    <property type="entry name" value="GGDEF"/>
    <property type="match status" value="1"/>
</dbReference>
<proteinExistence type="predicted"/>
<dbReference type="Pfam" id="PF00990">
    <property type="entry name" value="GGDEF"/>
    <property type="match status" value="1"/>
</dbReference>
<evidence type="ECO:0000256" key="1">
    <source>
        <dbReference type="ARBA" id="ARBA00004370"/>
    </source>
</evidence>
<dbReference type="SMART" id="SM00267">
    <property type="entry name" value="GGDEF"/>
    <property type="match status" value="1"/>
</dbReference>
<dbReference type="GO" id="GO:0007165">
    <property type="term" value="P:signal transduction"/>
    <property type="evidence" value="ECO:0007669"/>
    <property type="project" value="UniProtKB-ARBA"/>
</dbReference>
<dbReference type="PANTHER" id="PTHR44757:SF2">
    <property type="entry name" value="BIOFILM ARCHITECTURE MAINTENANCE PROTEIN MBAA"/>
    <property type="match status" value="1"/>
</dbReference>
<organism evidence="9 10">
    <name type="scientific">Pyruvatibacter mobilis</name>
    <dbReference type="NCBI Taxonomy" id="1712261"/>
    <lineage>
        <taxon>Bacteria</taxon>
        <taxon>Pseudomonadati</taxon>
        <taxon>Pseudomonadota</taxon>
        <taxon>Alphaproteobacteria</taxon>
        <taxon>Hyphomicrobiales</taxon>
        <taxon>Parvibaculaceae</taxon>
        <taxon>Pyruvatibacter</taxon>
    </lineage>
</organism>
<dbReference type="EMBL" id="WXYQ01000001">
    <property type="protein sequence ID" value="NBG94282.1"/>
    <property type="molecule type" value="Genomic_DNA"/>
</dbReference>
<dbReference type="NCBIfam" id="TIGR00254">
    <property type="entry name" value="GGDEF"/>
    <property type="match status" value="1"/>
</dbReference>
<dbReference type="InterPro" id="IPR052155">
    <property type="entry name" value="Biofilm_reg_signaling"/>
</dbReference>
<dbReference type="Pfam" id="PF00563">
    <property type="entry name" value="EAL"/>
    <property type="match status" value="1"/>
</dbReference>
<dbReference type="Gene3D" id="3.30.450.350">
    <property type="entry name" value="CHASE domain"/>
    <property type="match status" value="1"/>
</dbReference>
<evidence type="ECO:0000313" key="10">
    <source>
        <dbReference type="Proteomes" id="UP000470384"/>
    </source>
</evidence>
<dbReference type="InterPro" id="IPR029787">
    <property type="entry name" value="Nucleotide_cyclase"/>
</dbReference>
<feature type="domain" description="GGDEF" evidence="8">
    <location>
        <begin position="421"/>
        <end position="554"/>
    </location>
</feature>
<dbReference type="Gene3D" id="3.30.70.270">
    <property type="match status" value="1"/>
</dbReference>
<sequence>MTLISTALIGVLITYASVHFARNIEQGSTEQRFSFAREEMIAAIENRMRSYESVLRSGNSVFLASDEVTRRDWREFHNGLQLDRHFPGIQALGYSEWVKPSELEAYEARVRAEGFPTFHLKPQGLRSEYTSIIYIEPMDLRNRQAFGYDMWSQETRREAMSRARDTGEITISGPVRLVQEIDSKVQAGILMYLPRYATEFPATLEDRRTQNLGFVYGAFRMDDLMEGILGSDLREIEIEVFDTTRADAANLLYQSDKIGSDEKTSQTLEGTDRLEMYGRSWEIVSRSKPSLFARDGDVGLTEFFLLGSAGASIFIFVLVAVMLNTRRRAAAIAEEITQDLDDRTKELSASLCRQIMIEDELRVMVTKDVLTGLANRTAYGEWLEDVRAHLEEAEGSPALAESDTSAADDESGQDSEAPQGPCYGLMILDLDRFKTVNDTLGHLKGDELLAAVGNRLHTELPSGLRIARLGGDEFAILVEEDEERSRALALAEDIIALFQSPFACTNRPIKTACSIGIAFIDADCTDPHRAMSHADIALYRAKAMGRAQVRIFDKELEADMVRRASIEDALDGALDRREFHLEYQPKLDANGGTVVGAEVLLRWIHPELGFVPPDMFIQTAEETGDIEAISEWILDETCRQLRSWMDDGVTDIPLAINLSSQQLQSSNLADNIARTLRKYDVPADRLDIEITESMLIADFEAAHSQIEKLRQMGIRIALDDFGTGYSSLSYLHRLEVDVLKIDRSFVNSLDKPQSRLIVQSIMTLAKTLNLRTVGEGVETLDHARFLRANGCNEMQGWLFSKSLRAGDFEEWLKSGVNMPIAAKIAVVQ</sequence>
<dbReference type="InterPro" id="IPR043128">
    <property type="entry name" value="Rev_trsase/Diguanyl_cyclase"/>
</dbReference>
<dbReference type="Gene3D" id="3.20.20.450">
    <property type="entry name" value="EAL domain"/>
    <property type="match status" value="1"/>
</dbReference>
<dbReference type="OrthoDB" id="9814202at2"/>
<comment type="subcellular location">
    <subcellularLocation>
        <location evidence="1">Membrane</location>
    </subcellularLocation>
</comment>
<feature type="region of interest" description="Disordered" evidence="5">
    <location>
        <begin position="394"/>
        <end position="420"/>
    </location>
</feature>
<evidence type="ECO:0000259" key="7">
    <source>
        <dbReference type="PROSITE" id="PS50883"/>
    </source>
</evidence>
<gene>
    <name evidence="9" type="ORF">GTQ45_00885</name>
</gene>
<dbReference type="InterPro" id="IPR035919">
    <property type="entry name" value="EAL_sf"/>
</dbReference>
<dbReference type="PROSITE" id="PS50839">
    <property type="entry name" value="CHASE"/>
    <property type="match status" value="1"/>
</dbReference>
<evidence type="ECO:0000259" key="8">
    <source>
        <dbReference type="PROSITE" id="PS50887"/>
    </source>
</evidence>
<dbReference type="Proteomes" id="UP000470384">
    <property type="component" value="Unassembled WGS sequence"/>
</dbReference>
<evidence type="ECO:0000313" key="9">
    <source>
        <dbReference type="EMBL" id="NBG94282.1"/>
    </source>
</evidence>
<feature type="domain" description="EAL" evidence="7">
    <location>
        <begin position="563"/>
        <end position="816"/>
    </location>
</feature>
<dbReference type="PANTHER" id="PTHR44757">
    <property type="entry name" value="DIGUANYLATE CYCLASE DGCP"/>
    <property type="match status" value="1"/>
</dbReference>
<protein>
    <submittedName>
        <fullName evidence="9">EAL domain-containing protein</fullName>
    </submittedName>
</protein>
<evidence type="ECO:0000259" key="6">
    <source>
        <dbReference type="PROSITE" id="PS50839"/>
    </source>
</evidence>
<dbReference type="SUPFAM" id="SSF55073">
    <property type="entry name" value="Nucleotide cyclase"/>
    <property type="match status" value="1"/>
</dbReference>
<keyword evidence="2" id="KW-0812">Transmembrane</keyword>
<evidence type="ECO:0000256" key="2">
    <source>
        <dbReference type="ARBA" id="ARBA00022692"/>
    </source>
</evidence>
<dbReference type="PROSITE" id="PS50883">
    <property type="entry name" value="EAL"/>
    <property type="match status" value="1"/>
</dbReference>
<name>A0A845Q720_9HYPH</name>
<feature type="domain" description="CHASE" evidence="6">
    <location>
        <begin position="64"/>
        <end position="284"/>
    </location>
</feature>
<keyword evidence="4" id="KW-0472">Membrane</keyword>
<dbReference type="GeneID" id="300656338"/>
<comment type="caution">
    <text evidence="9">The sequence shown here is derived from an EMBL/GenBank/DDBJ whole genome shotgun (WGS) entry which is preliminary data.</text>
</comment>
<dbReference type="InterPro" id="IPR000160">
    <property type="entry name" value="GGDEF_dom"/>
</dbReference>
<dbReference type="AlphaFoldDB" id="A0A845Q720"/>
<evidence type="ECO:0000256" key="4">
    <source>
        <dbReference type="ARBA" id="ARBA00023136"/>
    </source>
</evidence>
<keyword evidence="10" id="KW-1185">Reference proteome</keyword>
<dbReference type="Pfam" id="PF03924">
    <property type="entry name" value="CHASE"/>
    <property type="match status" value="1"/>
</dbReference>
<dbReference type="CDD" id="cd01948">
    <property type="entry name" value="EAL"/>
    <property type="match status" value="1"/>
</dbReference>
<dbReference type="PROSITE" id="PS50887">
    <property type="entry name" value="GGDEF"/>
    <property type="match status" value="1"/>
</dbReference>
<dbReference type="GO" id="GO:0003824">
    <property type="term" value="F:catalytic activity"/>
    <property type="evidence" value="ECO:0007669"/>
    <property type="project" value="UniProtKB-ARBA"/>
</dbReference>